<evidence type="ECO:0000313" key="2">
    <source>
        <dbReference type="EMBL" id="MDQ0361118.1"/>
    </source>
</evidence>
<dbReference type="InterPro" id="IPR018321">
    <property type="entry name" value="Glucosamine6P_isomerase_CS"/>
</dbReference>
<sequence length="237" mass="26981">MKKIIVDTYDELSDLMNSIIVAEMTKDKKSNISITAGASPKGVYERLVKFYKKYSKDVKNTYFYNFDEVPAMNPNEEGMTLSSLREQFYTPANVEEENIVKLNLDNYDTYDQIIEDNGGLDLMMIGLGADGHFCGNMPMGTDFSQYTYRMYIKEEYPWYAPIKEQYGDNEVPEYFVTMGLKSLLKVKHLVLIVNGTSKAEALKKMLTLDMTNEFPATGLLLHPNFTIIADKEAAALL</sequence>
<reference evidence="2 3" key="1">
    <citation type="submission" date="2023-07" db="EMBL/GenBank/DDBJ databases">
        <title>Genomic Encyclopedia of Type Strains, Phase IV (KMG-IV): sequencing the most valuable type-strain genomes for metagenomic binning, comparative biology and taxonomic classification.</title>
        <authorList>
            <person name="Goeker M."/>
        </authorList>
    </citation>
    <scope>NUCLEOTIDE SEQUENCE [LARGE SCALE GENOMIC DNA]</scope>
    <source>
        <strain evidence="2 3">DSM 16784</strain>
    </source>
</reference>
<dbReference type="PANTHER" id="PTHR42892">
    <property type="entry name" value="GLUCOSAMINE-6-PHOSPHATE DEAMINASE-LIKE PROTEIN BT_0258-RELATED"/>
    <property type="match status" value="1"/>
</dbReference>
<dbReference type="Gene3D" id="3.40.50.1360">
    <property type="match status" value="1"/>
</dbReference>
<evidence type="ECO:0000313" key="3">
    <source>
        <dbReference type="Proteomes" id="UP001230220"/>
    </source>
</evidence>
<keyword evidence="2" id="KW-0413">Isomerase</keyword>
<dbReference type="EMBL" id="JAUSUR010000003">
    <property type="protein sequence ID" value="MDQ0361118.1"/>
    <property type="molecule type" value="Genomic_DNA"/>
</dbReference>
<accession>A0ABU0E343</accession>
<dbReference type="InterPro" id="IPR006148">
    <property type="entry name" value="Glc/Gal-6P_isomerase"/>
</dbReference>
<dbReference type="NCBIfam" id="NF009022">
    <property type="entry name" value="PRK12358.1"/>
    <property type="match status" value="1"/>
</dbReference>
<gene>
    <name evidence="2" type="ORF">J2S15_001865</name>
</gene>
<protein>
    <submittedName>
        <fullName evidence="2">6-phosphogluconolactonase/glucosamine-6-phosphate isomerase/deaminase</fullName>
    </submittedName>
</protein>
<dbReference type="PROSITE" id="PS01161">
    <property type="entry name" value="GLC_GALNAC_ISOMERASE"/>
    <property type="match status" value="1"/>
</dbReference>
<keyword evidence="3" id="KW-1185">Reference proteome</keyword>
<dbReference type="RefSeq" id="WP_307407579.1">
    <property type="nucleotide sequence ID" value="NZ_JAUSUR010000003.1"/>
</dbReference>
<dbReference type="GO" id="GO:0016853">
    <property type="term" value="F:isomerase activity"/>
    <property type="evidence" value="ECO:0007669"/>
    <property type="project" value="UniProtKB-KW"/>
</dbReference>
<dbReference type="Proteomes" id="UP001230220">
    <property type="component" value="Unassembled WGS sequence"/>
</dbReference>
<proteinExistence type="predicted"/>
<feature type="domain" description="Glucosamine/galactosamine-6-phosphate isomerase" evidence="1">
    <location>
        <begin position="10"/>
        <end position="219"/>
    </location>
</feature>
<name>A0ABU0E343_9FIRM</name>
<dbReference type="InterPro" id="IPR037171">
    <property type="entry name" value="NagB/RpiA_transferase-like"/>
</dbReference>
<dbReference type="SUPFAM" id="SSF100950">
    <property type="entry name" value="NagB/RpiA/CoA transferase-like"/>
    <property type="match status" value="1"/>
</dbReference>
<comment type="caution">
    <text evidence="2">The sequence shown here is derived from an EMBL/GenBank/DDBJ whole genome shotgun (WGS) entry which is preliminary data.</text>
</comment>
<dbReference type="Pfam" id="PF01182">
    <property type="entry name" value="Glucosamine_iso"/>
    <property type="match status" value="1"/>
</dbReference>
<dbReference type="PANTHER" id="PTHR42892:SF1">
    <property type="entry name" value="GLUCOSAMINE-6-PHOSPHATE ISOMERASE"/>
    <property type="match status" value="1"/>
</dbReference>
<evidence type="ECO:0000259" key="1">
    <source>
        <dbReference type="Pfam" id="PF01182"/>
    </source>
</evidence>
<dbReference type="InterPro" id="IPR052960">
    <property type="entry name" value="GlcN6P_deaminase-like"/>
</dbReference>
<organism evidence="2 3">
    <name type="scientific">Breznakia pachnodae</name>
    <dbReference type="NCBI Taxonomy" id="265178"/>
    <lineage>
        <taxon>Bacteria</taxon>
        <taxon>Bacillati</taxon>
        <taxon>Bacillota</taxon>
        <taxon>Erysipelotrichia</taxon>
        <taxon>Erysipelotrichales</taxon>
        <taxon>Erysipelotrichaceae</taxon>
        <taxon>Breznakia</taxon>
    </lineage>
</organism>